<gene>
    <name evidence="1" type="ORF">IWZ03DRAFT_224461</name>
</gene>
<dbReference type="Proteomes" id="UP001363622">
    <property type="component" value="Unassembled WGS sequence"/>
</dbReference>
<proteinExistence type="predicted"/>
<name>A0ABR1KMA5_9PEZI</name>
<accession>A0ABR1KMA5</accession>
<comment type="caution">
    <text evidence="1">The sequence shown here is derived from an EMBL/GenBank/DDBJ whole genome shotgun (WGS) entry which is preliminary data.</text>
</comment>
<sequence>MVAGSGGEIMSCSPVRRPVQTFRGPNLCVRCRNSKPSMRRAALKLLPSICASKHTTTLAGVGRGSQVSKQAFAPRPPFPRRTLPCCPIFPPLSSAAPYSCCCCCCPKQDSSGMFAAPCDACLSTPPSPPPASHTPSALQYRTNRLMRPGSSLDAHTHQSNPFSPGAPWVTLADFNLIPLATCSSVACLSSSRGSAHCNVQHMCRGLPFFFFFFFCSYIRRITVTKACKPRDGKRLTRSR</sequence>
<evidence type="ECO:0000313" key="1">
    <source>
        <dbReference type="EMBL" id="KAK7514754.1"/>
    </source>
</evidence>
<evidence type="ECO:0000313" key="2">
    <source>
        <dbReference type="Proteomes" id="UP001363622"/>
    </source>
</evidence>
<dbReference type="EMBL" id="JBBPHU010000008">
    <property type="protein sequence ID" value="KAK7514754.1"/>
    <property type="molecule type" value="Genomic_DNA"/>
</dbReference>
<reference evidence="1 2" key="1">
    <citation type="submission" date="2024-04" db="EMBL/GenBank/DDBJ databases">
        <title>Phyllosticta paracitricarpa is synonymous to the EU quarantine fungus P. citricarpa based on phylogenomic analyses.</title>
        <authorList>
            <consortium name="Lawrence Berkeley National Laboratory"/>
            <person name="Van Ingen-Buijs V.A."/>
            <person name="Van Westerhoven A.C."/>
            <person name="Haridas S."/>
            <person name="Skiadas P."/>
            <person name="Martin F."/>
            <person name="Groenewald J.Z."/>
            <person name="Crous P.W."/>
            <person name="Seidl M.F."/>
        </authorList>
    </citation>
    <scope>NUCLEOTIDE SEQUENCE [LARGE SCALE GENOMIC DNA]</scope>
    <source>
        <strain evidence="1 2">CBS 123371</strain>
    </source>
</reference>
<keyword evidence="2" id="KW-1185">Reference proteome</keyword>
<protein>
    <submittedName>
        <fullName evidence="1">Uncharacterized protein</fullName>
    </submittedName>
</protein>
<organism evidence="1 2">
    <name type="scientific">Phyllosticta citriasiana</name>
    <dbReference type="NCBI Taxonomy" id="595635"/>
    <lineage>
        <taxon>Eukaryota</taxon>
        <taxon>Fungi</taxon>
        <taxon>Dikarya</taxon>
        <taxon>Ascomycota</taxon>
        <taxon>Pezizomycotina</taxon>
        <taxon>Dothideomycetes</taxon>
        <taxon>Dothideomycetes incertae sedis</taxon>
        <taxon>Botryosphaeriales</taxon>
        <taxon>Phyllostictaceae</taxon>
        <taxon>Phyllosticta</taxon>
    </lineage>
</organism>